<dbReference type="InterPro" id="IPR019826">
    <property type="entry name" value="Carboxylesterase_B_AS"/>
</dbReference>
<evidence type="ECO:0000259" key="4">
    <source>
        <dbReference type="Pfam" id="PF00135"/>
    </source>
</evidence>
<dbReference type="Proteomes" id="UP000287166">
    <property type="component" value="Unassembled WGS sequence"/>
</dbReference>
<dbReference type="OrthoDB" id="408631at2759"/>
<dbReference type="SUPFAM" id="SSF53474">
    <property type="entry name" value="alpha/beta-Hydrolases"/>
    <property type="match status" value="1"/>
</dbReference>
<name>A0A401GHN8_9APHY</name>
<protein>
    <recommendedName>
        <fullName evidence="3">Carboxylic ester hydrolase</fullName>
        <ecNumber evidence="3">3.1.1.-</ecNumber>
    </recommendedName>
</protein>
<proteinExistence type="inferred from homology"/>
<dbReference type="Pfam" id="PF00135">
    <property type="entry name" value="COesterase"/>
    <property type="match status" value="1"/>
</dbReference>
<evidence type="ECO:0000256" key="2">
    <source>
        <dbReference type="ARBA" id="ARBA00022801"/>
    </source>
</evidence>
<dbReference type="Gene3D" id="3.40.50.1820">
    <property type="entry name" value="alpha/beta hydrolase"/>
    <property type="match status" value="1"/>
</dbReference>
<dbReference type="GO" id="GO:0016787">
    <property type="term" value="F:hydrolase activity"/>
    <property type="evidence" value="ECO:0007669"/>
    <property type="project" value="UniProtKB-KW"/>
</dbReference>
<dbReference type="InParanoid" id="A0A401GHN8"/>
<dbReference type="STRING" id="139825.A0A401GHN8"/>
<evidence type="ECO:0000313" key="5">
    <source>
        <dbReference type="EMBL" id="GBE81697.1"/>
    </source>
</evidence>
<keyword evidence="2 3" id="KW-0378">Hydrolase</keyword>
<evidence type="ECO:0000313" key="6">
    <source>
        <dbReference type="Proteomes" id="UP000287166"/>
    </source>
</evidence>
<organism evidence="5 6">
    <name type="scientific">Sparassis crispa</name>
    <dbReference type="NCBI Taxonomy" id="139825"/>
    <lineage>
        <taxon>Eukaryota</taxon>
        <taxon>Fungi</taxon>
        <taxon>Dikarya</taxon>
        <taxon>Basidiomycota</taxon>
        <taxon>Agaricomycotina</taxon>
        <taxon>Agaricomycetes</taxon>
        <taxon>Polyporales</taxon>
        <taxon>Sparassidaceae</taxon>
        <taxon>Sparassis</taxon>
    </lineage>
</organism>
<dbReference type="RefSeq" id="XP_027612610.1">
    <property type="nucleotide sequence ID" value="XM_027756809.1"/>
</dbReference>
<dbReference type="GeneID" id="38778614"/>
<sequence length="567" mass="59632">MVAFTSFVFASLLVSSTWGFPLLSRSYPDGVPALRLPPITHKGLFCSIPFASWMNLCPRTTSTVNSLTTQTPIGTAQGTSDVDGAVRYAVRYGSAERWQQSEVVTTWDFPAGAANASGLPLACPQPNAADSTFSEDCLAMLLYVPDSISSSSGAPTMVWIHGGSFISGSATGPGLDGSALAAATGSVVAVIQYRLGALGFMAPSGETNLAVLDVMTALSFLQKVVPSFGGSASKITLAGQSSGANMIRALLATPSASSMFQSAILQSDPMDYGFLNTTLQETLLSNFVSNIGCSDSDNSCINSLSLDSILTAQGNTITYSANNLPAAGAAEPIRPVVDGELITTTLDSTTPFPSVSKPVLISNVVDEAAVTIYGSFGSPVEYSTYDYVVNLTFGEPRAQRLLANELYVPPPTPADGVQDARPMLQILGTDQVWRCATWTFARNWAANGGQAYVGMYMVGATYPGNEDYSVCTEPGAVCHQDDIEIVFGTVPSPTSAQSALVTEVQARYSAFLHNGNPNTGSYAEWTAATSENVTALELGGSGSYPVGACYLGYWGDYVPYDYQVYDI</sequence>
<dbReference type="AlphaFoldDB" id="A0A401GHN8"/>
<feature type="domain" description="Carboxylesterase type B" evidence="4">
    <location>
        <begin position="86"/>
        <end position="539"/>
    </location>
</feature>
<evidence type="ECO:0000256" key="1">
    <source>
        <dbReference type="ARBA" id="ARBA00005964"/>
    </source>
</evidence>
<keyword evidence="3" id="KW-0732">Signal</keyword>
<dbReference type="EC" id="3.1.1.-" evidence="3"/>
<keyword evidence="6" id="KW-1185">Reference proteome</keyword>
<reference evidence="5 6" key="1">
    <citation type="journal article" date="2018" name="Sci. Rep.">
        <title>Genome sequence of the cauliflower mushroom Sparassis crispa (Hanabiratake) and its association with beneficial usage.</title>
        <authorList>
            <person name="Kiyama R."/>
            <person name="Furutani Y."/>
            <person name="Kawaguchi K."/>
            <person name="Nakanishi T."/>
        </authorList>
    </citation>
    <scope>NUCLEOTIDE SEQUENCE [LARGE SCALE GENOMIC DNA]</scope>
</reference>
<comment type="similarity">
    <text evidence="1 3">Belongs to the type-B carboxylesterase/lipase family.</text>
</comment>
<evidence type="ECO:0000256" key="3">
    <source>
        <dbReference type="RuleBase" id="RU361235"/>
    </source>
</evidence>
<comment type="caution">
    <text evidence="5">The sequence shown here is derived from an EMBL/GenBank/DDBJ whole genome shotgun (WGS) entry which is preliminary data.</text>
</comment>
<dbReference type="InterPro" id="IPR002018">
    <property type="entry name" value="CarbesteraseB"/>
</dbReference>
<feature type="signal peptide" evidence="3">
    <location>
        <begin position="1"/>
        <end position="19"/>
    </location>
</feature>
<dbReference type="PROSITE" id="PS00122">
    <property type="entry name" value="CARBOXYLESTERASE_B_1"/>
    <property type="match status" value="1"/>
</dbReference>
<dbReference type="PANTHER" id="PTHR45570:SF1">
    <property type="entry name" value="CARBOXYLIC ESTER HYDROLASE"/>
    <property type="match status" value="1"/>
</dbReference>
<dbReference type="InterPro" id="IPR029058">
    <property type="entry name" value="AB_hydrolase_fold"/>
</dbReference>
<gene>
    <name evidence="5" type="ORF">SCP_0400680</name>
</gene>
<feature type="chain" id="PRO_5018807995" description="Carboxylic ester hydrolase" evidence="3">
    <location>
        <begin position="20"/>
        <end position="567"/>
    </location>
</feature>
<accession>A0A401GHN8</accession>
<dbReference type="EMBL" id="BFAD01000004">
    <property type="protein sequence ID" value="GBE81697.1"/>
    <property type="molecule type" value="Genomic_DNA"/>
</dbReference>
<dbReference type="PANTHER" id="PTHR45570">
    <property type="entry name" value="CARBOXYLIC ESTER HYDROLASE"/>
    <property type="match status" value="1"/>
</dbReference>